<evidence type="ECO:0000313" key="5">
    <source>
        <dbReference type="Proteomes" id="UP000298588"/>
    </source>
</evidence>
<dbReference type="PANTHER" id="PTHR30290:SF34">
    <property type="entry name" value="ABC TRANSPORTER, PERIPLASMIC OLIGO-PEPTIDE BINDING PROTEIN, PUTATIVE-RELATED"/>
    <property type="match status" value="1"/>
</dbReference>
<dbReference type="SUPFAM" id="SSF53850">
    <property type="entry name" value="Periplasmic binding protein-like II"/>
    <property type="match status" value="1"/>
</dbReference>
<dbReference type="Gene3D" id="3.40.190.10">
    <property type="entry name" value="Periplasmic binding protein-like II"/>
    <property type="match status" value="1"/>
</dbReference>
<dbReference type="Gene3D" id="3.90.76.10">
    <property type="entry name" value="Dipeptide-binding Protein, Domain 1"/>
    <property type="match status" value="1"/>
</dbReference>
<proteinExistence type="inferred from homology"/>
<dbReference type="AlphaFoldDB" id="A0A4D7QKQ7"/>
<dbReference type="RefSeq" id="WP_137098236.1">
    <property type="nucleotide sequence ID" value="NZ_CP039865.1"/>
</dbReference>
<dbReference type="GO" id="GO:1904680">
    <property type="term" value="F:peptide transmembrane transporter activity"/>
    <property type="evidence" value="ECO:0007669"/>
    <property type="project" value="TreeGrafter"/>
</dbReference>
<gene>
    <name evidence="4" type="ORF">E8L99_03465</name>
</gene>
<comment type="similarity">
    <text evidence="2">Belongs to the bacterial solute-binding protein 5 family.</text>
</comment>
<accession>A0A4D7QKQ7</accession>
<keyword evidence="5" id="KW-1185">Reference proteome</keyword>
<name>A0A4D7QKQ7_9HYPH</name>
<evidence type="ECO:0000259" key="3">
    <source>
        <dbReference type="Pfam" id="PF00496"/>
    </source>
</evidence>
<evidence type="ECO:0000313" key="4">
    <source>
        <dbReference type="EMBL" id="QCK84902.1"/>
    </source>
</evidence>
<reference evidence="4 5" key="1">
    <citation type="submission" date="2019-04" db="EMBL/GenBank/DDBJ databases">
        <title>Phreatobacter aquaticus sp. nov.</title>
        <authorList>
            <person name="Choi A."/>
            <person name="Baek K."/>
        </authorList>
    </citation>
    <scope>NUCLEOTIDE SEQUENCE [LARGE SCALE GENOMIC DNA]</scope>
    <source>
        <strain evidence="4 5">NMCR1094</strain>
    </source>
</reference>
<dbReference type="Gene3D" id="3.10.105.10">
    <property type="entry name" value="Dipeptide-binding Protein, Domain 3"/>
    <property type="match status" value="1"/>
</dbReference>
<dbReference type="InterPro" id="IPR039424">
    <property type="entry name" value="SBP_5"/>
</dbReference>
<dbReference type="Proteomes" id="UP000298588">
    <property type="component" value="Chromosome"/>
</dbReference>
<dbReference type="CDD" id="cd08512">
    <property type="entry name" value="PBP2_NikA_DppA_OppA_like_7"/>
    <property type="match status" value="1"/>
</dbReference>
<dbReference type="PROSITE" id="PS51318">
    <property type="entry name" value="TAT"/>
    <property type="match status" value="1"/>
</dbReference>
<dbReference type="EMBL" id="CP039865">
    <property type="protein sequence ID" value="QCK84902.1"/>
    <property type="molecule type" value="Genomic_DNA"/>
</dbReference>
<protein>
    <submittedName>
        <fullName evidence="4">ABC transporter substrate-binding protein</fullName>
    </submittedName>
</protein>
<dbReference type="GO" id="GO:0043190">
    <property type="term" value="C:ATP-binding cassette (ABC) transporter complex"/>
    <property type="evidence" value="ECO:0007669"/>
    <property type="project" value="InterPro"/>
</dbReference>
<dbReference type="GO" id="GO:0015833">
    <property type="term" value="P:peptide transport"/>
    <property type="evidence" value="ECO:0007669"/>
    <property type="project" value="TreeGrafter"/>
</dbReference>
<dbReference type="InterPro" id="IPR000914">
    <property type="entry name" value="SBP_5_dom"/>
</dbReference>
<feature type="domain" description="Solute-binding protein family 5" evidence="3">
    <location>
        <begin position="89"/>
        <end position="426"/>
    </location>
</feature>
<dbReference type="PANTHER" id="PTHR30290">
    <property type="entry name" value="PERIPLASMIC BINDING COMPONENT OF ABC TRANSPORTER"/>
    <property type="match status" value="1"/>
</dbReference>
<dbReference type="PIRSF" id="PIRSF002741">
    <property type="entry name" value="MppA"/>
    <property type="match status" value="1"/>
</dbReference>
<organism evidence="4 5">
    <name type="scientific">Phreatobacter aquaticus</name>
    <dbReference type="NCBI Taxonomy" id="2570229"/>
    <lineage>
        <taxon>Bacteria</taxon>
        <taxon>Pseudomonadati</taxon>
        <taxon>Pseudomonadota</taxon>
        <taxon>Alphaproteobacteria</taxon>
        <taxon>Hyphomicrobiales</taxon>
        <taxon>Phreatobacteraceae</taxon>
        <taxon>Phreatobacter</taxon>
    </lineage>
</organism>
<dbReference type="GO" id="GO:0030288">
    <property type="term" value="C:outer membrane-bounded periplasmic space"/>
    <property type="evidence" value="ECO:0007669"/>
    <property type="project" value="UniProtKB-ARBA"/>
</dbReference>
<dbReference type="OrthoDB" id="9803988at2"/>
<dbReference type="KEGG" id="paqt:E8L99_03465"/>
<dbReference type="InterPro" id="IPR006311">
    <property type="entry name" value="TAT_signal"/>
</dbReference>
<sequence length="545" mass="60257">MTTKKDMKQGWMSRRDLAKLLGIGGAAIAAGLPEKVFAQTRRNTLVIGIDISDCVTLDPARQAQYSTPMSLLAAYDMLVTMSPGDYITIRPSLATSWARTPDGKGWRFTLRENVKFASGNVMTAEDVKWSMERVLRLGDQTSQYISHVERTEVVDAKTVDIILKDPTQPLLTIIAAPGFPVYDRKVVEAQGGDASMDAKTKDKATTWLNENSAGTGAYRITRWERNQQIQFVRNDNHWRGKPPFERIIIRHIGDSAAQLLSIRRGDIDIAFNLIPEQVSTIKADPNLRLEALTSLDFVYMALTENPEFNKALAVKEARQAIGQAIDYDGIIKNLLGGAAVRCANFLPIGVSGSTEAIAKEVGYSQNLDKAKQLLQKAGLADGFEFDIAYGNAAIAGVTYQTLAQKIQADLARVNIRAKLTPMDQVNLRTTFTGNRAQGGVLTFWNPPAVENLLWAAASVERVARRVHWKVTPDVLKLVRDAAAETDAKKQADLWVEYQKRVVDQANYFILFQPIYQVAARSHLGKLPLTAAGWMLDMHDVKPASA</sequence>
<evidence type="ECO:0000256" key="2">
    <source>
        <dbReference type="ARBA" id="ARBA00005695"/>
    </source>
</evidence>
<evidence type="ECO:0000256" key="1">
    <source>
        <dbReference type="ARBA" id="ARBA00004418"/>
    </source>
</evidence>
<dbReference type="Pfam" id="PF00496">
    <property type="entry name" value="SBP_bac_5"/>
    <property type="match status" value="1"/>
</dbReference>
<comment type="subcellular location">
    <subcellularLocation>
        <location evidence="1">Periplasm</location>
    </subcellularLocation>
</comment>
<dbReference type="InterPro" id="IPR030678">
    <property type="entry name" value="Peptide/Ni-bd"/>
</dbReference>